<organism evidence="1 2">
    <name type="scientific">Ameca splendens</name>
    <dbReference type="NCBI Taxonomy" id="208324"/>
    <lineage>
        <taxon>Eukaryota</taxon>
        <taxon>Metazoa</taxon>
        <taxon>Chordata</taxon>
        <taxon>Craniata</taxon>
        <taxon>Vertebrata</taxon>
        <taxon>Euteleostomi</taxon>
        <taxon>Actinopterygii</taxon>
        <taxon>Neopterygii</taxon>
        <taxon>Teleostei</taxon>
        <taxon>Neoteleostei</taxon>
        <taxon>Acanthomorphata</taxon>
        <taxon>Ovalentaria</taxon>
        <taxon>Atherinomorphae</taxon>
        <taxon>Cyprinodontiformes</taxon>
        <taxon>Goodeidae</taxon>
        <taxon>Ameca</taxon>
    </lineage>
</organism>
<dbReference type="EMBL" id="JAHRIP010066225">
    <property type="protein sequence ID" value="MEQ2306378.1"/>
    <property type="molecule type" value="Genomic_DNA"/>
</dbReference>
<accession>A0ABV0ZM09</accession>
<dbReference type="Proteomes" id="UP001469553">
    <property type="component" value="Unassembled WGS sequence"/>
</dbReference>
<sequence length="119" mass="13086">MASGFNFSFFPVHECVCMSLSLSVAARTKMSSYQTPCSVISMNLIYHTHTHARLLDSAVGWNHKTKAPKSRAPKKTQGCFSPTKRAINSVSQEVTHLSGSPQSRNGSLYPPAIRSQFLL</sequence>
<gene>
    <name evidence="1" type="ORF">AMECASPLE_007673</name>
</gene>
<protein>
    <submittedName>
        <fullName evidence="1">Uncharacterized protein</fullName>
    </submittedName>
</protein>
<reference evidence="1 2" key="1">
    <citation type="submission" date="2021-06" db="EMBL/GenBank/DDBJ databases">
        <authorList>
            <person name="Palmer J.M."/>
        </authorList>
    </citation>
    <scope>NUCLEOTIDE SEQUENCE [LARGE SCALE GENOMIC DNA]</scope>
    <source>
        <strain evidence="1 2">AS_MEX2019</strain>
        <tissue evidence="1">Muscle</tissue>
    </source>
</reference>
<comment type="caution">
    <text evidence="1">The sequence shown here is derived from an EMBL/GenBank/DDBJ whole genome shotgun (WGS) entry which is preliminary data.</text>
</comment>
<keyword evidence="2" id="KW-1185">Reference proteome</keyword>
<name>A0ABV0ZM09_9TELE</name>
<proteinExistence type="predicted"/>
<evidence type="ECO:0000313" key="2">
    <source>
        <dbReference type="Proteomes" id="UP001469553"/>
    </source>
</evidence>
<evidence type="ECO:0000313" key="1">
    <source>
        <dbReference type="EMBL" id="MEQ2306378.1"/>
    </source>
</evidence>